<evidence type="ECO:0000313" key="2">
    <source>
        <dbReference type="Proteomes" id="UP000091857"/>
    </source>
</evidence>
<dbReference type="Proteomes" id="UP000091857">
    <property type="component" value="Chromosome 15"/>
</dbReference>
<dbReference type="EMBL" id="CM004401">
    <property type="protein sequence ID" value="KAG8636801.1"/>
    <property type="molecule type" value="Genomic_DNA"/>
</dbReference>
<sequence>MDWRATTDADDCVEAAKRLFLHATHQKAKKMSTTQRSKYWEIGFGLEAREIEKTLGENYKSTSDRDMSTTQRSKYRERGFGLEAREIEKTLGENYKSTSDGDSLSATLR</sequence>
<name>A0ACB7GA46_MANES</name>
<reference evidence="2" key="1">
    <citation type="journal article" date="2016" name="Nat. Biotechnol.">
        <title>Sequencing wild and cultivated cassava and related species reveals extensive interspecific hybridization and genetic diversity.</title>
        <authorList>
            <person name="Bredeson J.V."/>
            <person name="Lyons J.B."/>
            <person name="Prochnik S.E."/>
            <person name="Wu G.A."/>
            <person name="Ha C.M."/>
            <person name="Edsinger-Gonzales E."/>
            <person name="Grimwood J."/>
            <person name="Schmutz J."/>
            <person name="Rabbi I.Y."/>
            <person name="Egesi C."/>
            <person name="Nauluvula P."/>
            <person name="Lebot V."/>
            <person name="Ndunguru J."/>
            <person name="Mkamilo G."/>
            <person name="Bart R.S."/>
            <person name="Setter T.L."/>
            <person name="Gleadow R.M."/>
            <person name="Kulakow P."/>
            <person name="Ferguson M.E."/>
            <person name="Rounsley S."/>
            <person name="Rokhsar D.S."/>
        </authorList>
    </citation>
    <scope>NUCLEOTIDE SEQUENCE [LARGE SCALE GENOMIC DNA]</scope>
    <source>
        <strain evidence="2">cv. AM560-2</strain>
    </source>
</reference>
<accession>A0ACB7GA46</accession>
<evidence type="ECO:0000313" key="1">
    <source>
        <dbReference type="EMBL" id="KAG8636801.1"/>
    </source>
</evidence>
<gene>
    <name evidence="1" type="ORF">MANES_15G043350v8</name>
</gene>
<proteinExistence type="predicted"/>
<organism evidence="1 2">
    <name type="scientific">Manihot esculenta</name>
    <name type="common">Cassava</name>
    <name type="synonym">Jatropha manihot</name>
    <dbReference type="NCBI Taxonomy" id="3983"/>
    <lineage>
        <taxon>Eukaryota</taxon>
        <taxon>Viridiplantae</taxon>
        <taxon>Streptophyta</taxon>
        <taxon>Embryophyta</taxon>
        <taxon>Tracheophyta</taxon>
        <taxon>Spermatophyta</taxon>
        <taxon>Magnoliopsida</taxon>
        <taxon>eudicotyledons</taxon>
        <taxon>Gunneridae</taxon>
        <taxon>Pentapetalae</taxon>
        <taxon>rosids</taxon>
        <taxon>fabids</taxon>
        <taxon>Malpighiales</taxon>
        <taxon>Euphorbiaceae</taxon>
        <taxon>Crotonoideae</taxon>
        <taxon>Manihoteae</taxon>
        <taxon>Manihot</taxon>
    </lineage>
</organism>
<keyword evidence="2" id="KW-1185">Reference proteome</keyword>
<protein>
    <submittedName>
        <fullName evidence="1">Uncharacterized protein</fullName>
    </submittedName>
</protein>
<comment type="caution">
    <text evidence="1">The sequence shown here is derived from an EMBL/GenBank/DDBJ whole genome shotgun (WGS) entry which is preliminary data.</text>
</comment>